<accession>A0ACD1G7Y3</accession>
<evidence type="ECO:0000313" key="1">
    <source>
        <dbReference type="EMBL" id="RAH45353.1"/>
    </source>
</evidence>
<keyword evidence="2" id="KW-1185">Reference proteome</keyword>
<sequence>MSVPDCAPSDAPLDMAALVAAERVFLRLWYNHHYELHKSWAVQRESPWLRALGGPQQDLACFLEAVMQSLTGAKINEMCPVDESAYGKMREEETRGGLELVSYHWGHYAPILARLYRERRGRARRFLDPDPWLASYGENWVSQAIHTMARFDKGFAALGDSQFEPIIRACIQKYVGTAAVARMGTDNTQQPRHPTPFEHGHDCQVCCRPLGDKLEAIFWCKRHCGFAAHVGCIREWCRERGPADSEAPCRNTCLQCRQPWLSPWGDCFWKTQDKITWCECRTDDTQEARREMPEGLPERPWPPLEWHSLY</sequence>
<dbReference type="EMBL" id="KZ825346">
    <property type="protein sequence ID" value="RAH45353.1"/>
    <property type="molecule type" value="Genomic_DNA"/>
</dbReference>
<name>A0ACD1G7Y3_9EURO</name>
<reference evidence="1" key="1">
    <citation type="submission" date="2018-02" db="EMBL/GenBank/DDBJ databases">
        <title>The genomes of Aspergillus section Nigri reveals drivers in fungal speciation.</title>
        <authorList>
            <consortium name="DOE Joint Genome Institute"/>
            <person name="Vesth T.C."/>
            <person name="Nybo J."/>
            <person name="Theobald S."/>
            <person name="Brandl J."/>
            <person name="Frisvad J.C."/>
            <person name="Nielsen K.F."/>
            <person name="Lyhne E.K."/>
            <person name="Kogle M.E."/>
            <person name="Kuo A."/>
            <person name="Riley R."/>
            <person name="Clum A."/>
            <person name="Nolan M."/>
            <person name="Lipzen A."/>
            <person name="Salamov A."/>
            <person name="Henrissat B."/>
            <person name="Wiebenga A."/>
            <person name="De vries R.P."/>
            <person name="Grigoriev I.V."/>
            <person name="Mortensen U.H."/>
            <person name="Andersen M.R."/>
            <person name="Baker S.E."/>
        </authorList>
    </citation>
    <scope>NUCLEOTIDE SEQUENCE</scope>
    <source>
        <strain evidence="1">CBS 621.78</strain>
    </source>
</reference>
<gene>
    <name evidence="1" type="ORF">BO95DRAFT_443288</name>
</gene>
<proteinExistence type="predicted"/>
<dbReference type="Proteomes" id="UP000249057">
    <property type="component" value="Unassembled WGS sequence"/>
</dbReference>
<evidence type="ECO:0000313" key="2">
    <source>
        <dbReference type="Proteomes" id="UP000249057"/>
    </source>
</evidence>
<protein>
    <submittedName>
        <fullName evidence="1">Uncharacterized protein</fullName>
    </submittedName>
</protein>
<organism evidence="1 2">
    <name type="scientific">Aspergillus brunneoviolaceus CBS 621.78</name>
    <dbReference type="NCBI Taxonomy" id="1450534"/>
    <lineage>
        <taxon>Eukaryota</taxon>
        <taxon>Fungi</taxon>
        <taxon>Dikarya</taxon>
        <taxon>Ascomycota</taxon>
        <taxon>Pezizomycotina</taxon>
        <taxon>Eurotiomycetes</taxon>
        <taxon>Eurotiomycetidae</taxon>
        <taxon>Eurotiales</taxon>
        <taxon>Aspergillaceae</taxon>
        <taxon>Aspergillus</taxon>
        <taxon>Aspergillus subgen. Circumdati</taxon>
    </lineage>
</organism>